<gene>
    <name evidence="1" type="ORF">TTHERM_00907090</name>
</gene>
<dbReference type="GO" id="GO:0005634">
    <property type="term" value="C:nucleus"/>
    <property type="evidence" value="ECO:0007669"/>
    <property type="project" value="TreeGrafter"/>
</dbReference>
<dbReference type="PANTHER" id="PTHR24113">
    <property type="entry name" value="RAN GTPASE-ACTIVATING PROTEIN 1"/>
    <property type="match status" value="1"/>
</dbReference>
<dbReference type="Proteomes" id="UP000009168">
    <property type="component" value="Unassembled WGS sequence"/>
</dbReference>
<organism evidence="1 2">
    <name type="scientific">Tetrahymena thermophila (strain SB210)</name>
    <dbReference type="NCBI Taxonomy" id="312017"/>
    <lineage>
        <taxon>Eukaryota</taxon>
        <taxon>Sar</taxon>
        <taxon>Alveolata</taxon>
        <taxon>Ciliophora</taxon>
        <taxon>Intramacronucleata</taxon>
        <taxon>Oligohymenophorea</taxon>
        <taxon>Hymenostomatida</taxon>
        <taxon>Tetrahymenina</taxon>
        <taxon>Tetrahymenidae</taxon>
        <taxon>Tetrahymena</taxon>
    </lineage>
</organism>
<dbReference type="RefSeq" id="XP_001027087.1">
    <property type="nucleotide sequence ID" value="XM_001027087.1"/>
</dbReference>
<dbReference type="InterPro" id="IPR032675">
    <property type="entry name" value="LRR_dom_sf"/>
</dbReference>
<reference evidence="2" key="1">
    <citation type="journal article" date="2006" name="PLoS Biol.">
        <title>Macronuclear genome sequence of the ciliate Tetrahymena thermophila, a model eukaryote.</title>
        <authorList>
            <person name="Eisen J.A."/>
            <person name="Coyne R.S."/>
            <person name="Wu M."/>
            <person name="Wu D."/>
            <person name="Thiagarajan M."/>
            <person name="Wortman J.R."/>
            <person name="Badger J.H."/>
            <person name="Ren Q."/>
            <person name="Amedeo P."/>
            <person name="Jones K.M."/>
            <person name="Tallon L.J."/>
            <person name="Delcher A.L."/>
            <person name="Salzberg S.L."/>
            <person name="Silva J.C."/>
            <person name="Haas B.J."/>
            <person name="Majoros W.H."/>
            <person name="Farzad M."/>
            <person name="Carlton J.M."/>
            <person name="Smith R.K. Jr."/>
            <person name="Garg J."/>
            <person name="Pearlman R.E."/>
            <person name="Karrer K.M."/>
            <person name="Sun L."/>
            <person name="Manning G."/>
            <person name="Elde N.C."/>
            <person name="Turkewitz A.P."/>
            <person name="Asai D.J."/>
            <person name="Wilkes D.E."/>
            <person name="Wang Y."/>
            <person name="Cai H."/>
            <person name="Collins K."/>
            <person name="Stewart B.A."/>
            <person name="Lee S.R."/>
            <person name="Wilamowska K."/>
            <person name="Weinberg Z."/>
            <person name="Ruzzo W.L."/>
            <person name="Wloga D."/>
            <person name="Gaertig J."/>
            <person name="Frankel J."/>
            <person name="Tsao C.-C."/>
            <person name="Gorovsky M.A."/>
            <person name="Keeling P.J."/>
            <person name="Waller R.F."/>
            <person name="Patron N.J."/>
            <person name="Cherry J.M."/>
            <person name="Stover N.A."/>
            <person name="Krieger C.J."/>
            <person name="del Toro C."/>
            <person name="Ryder H.F."/>
            <person name="Williamson S.C."/>
            <person name="Barbeau R.A."/>
            <person name="Hamilton E.P."/>
            <person name="Orias E."/>
        </authorList>
    </citation>
    <scope>NUCLEOTIDE SEQUENCE [LARGE SCALE GENOMIC DNA]</scope>
    <source>
        <strain evidence="2">SB210</strain>
    </source>
</reference>
<accession>Q24G85</accession>
<dbReference type="Gene3D" id="3.80.10.10">
    <property type="entry name" value="Ribonuclease Inhibitor"/>
    <property type="match status" value="2"/>
</dbReference>
<proteinExistence type="predicted"/>
<evidence type="ECO:0000313" key="1">
    <source>
        <dbReference type="EMBL" id="EAS06845.1"/>
    </source>
</evidence>
<dbReference type="KEGG" id="tet:TTHERM_00907090"/>
<keyword evidence="1" id="KW-0808">Transferase</keyword>
<evidence type="ECO:0000313" key="2">
    <source>
        <dbReference type="Proteomes" id="UP000009168"/>
    </source>
</evidence>
<dbReference type="GO" id="GO:0016301">
    <property type="term" value="F:kinase activity"/>
    <property type="evidence" value="ECO:0007669"/>
    <property type="project" value="UniProtKB-KW"/>
</dbReference>
<dbReference type="PANTHER" id="PTHR24113:SF15">
    <property type="entry name" value="NACHT DOMAIN-CONTAINING PROTEIN"/>
    <property type="match status" value="1"/>
</dbReference>
<dbReference type="InParanoid" id="Q24G85"/>
<dbReference type="InterPro" id="IPR027038">
    <property type="entry name" value="RanGap"/>
</dbReference>
<dbReference type="AlphaFoldDB" id="Q24G85"/>
<keyword evidence="2" id="KW-1185">Reference proteome</keyword>
<dbReference type="SUPFAM" id="SSF52047">
    <property type="entry name" value="RNI-like"/>
    <property type="match status" value="1"/>
</dbReference>
<dbReference type="GO" id="GO:0048471">
    <property type="term" value="C:perinuclear region of cytoplasm"/>
    <property type="evidence" value="ECO:0007669"/>
    <property type="project" value="TreeGrafter"/>
</dbReference>
<protein>
    <submittedName>
        <fullName evidence="1">Kinase domain protein</fullName>
    </submittedName>
</protein>
<dbReference type="GO" id="GO:0005829">
    <property type="term" value="C:cytosol"/>
    <property type="evidence" value="ECO:0007669"/>
    <property type="project" value="TreeGrafter"/>
</dbReference>
<dbReference type="GO" id="GO:0031267">
    <property type="term" value="F:small GTPase binding"/>
    <property type="evidence" value="ECO:0007669"/>
    <property type="project" value="TreeGrafter"/>
</dbReference>
<dbReference type="EMBL" id="GG662258">
    <property type="protein sequence ID" value="EAS06845.1"/>
    <property type="molecule type" value="Genomic_DNA"/>
</dbReference>
<name>Q24G85_TETTS</name>
<dbReference type="HOGENOM" id="CLU_1386663_0_0_1"/>
<dbReference type="GeneID" id="7844211"/>
<dbReference type="GO" id="GO:0006913">
    <property type="term" value="P:nucleocytoplasmic transport"/>
    <property type="evidence" value="ECO:0007669"/>
    <property type="project" value="TreeGrafter"/>
</dbReference>
<sequence length="239" mass="27188">MNSLLNFFSSSSSKVNLVDYLKETIDQAKKNSSSEEFTLVLNFKDRFGNEDGTKYLAQTLQQCQNISRLHLELRDDRIPDEKMIILLEQIQTMKNLKHLSLSLGHNYLKEASVKRIGQTIGNLTQLESINLKFDSIQIGQQTVAALTEGFNKCQNLTNLNLNLDYCNIQDSGLQTLCDGLARCINLTQLNLSLGCNGFSQYPNQMISQMIGEGPYLEYLKSLEETLKKHKLTNFTANYW</sequence>
<keyword evidence="1" id="KW-0418">Kinase</keyword>
<dbReference type="GO" id="GO:0005096">
    <property type="term" value="F:GTPase activator activity"/>
    <property type="evidence" value="ECO:0007669"/>
    <property type="project" value="InterPro"/>
</dbReference>